<feature type="transmembrane region" description="Helical" evidence="1">
    <location>
        <begin position="69"/>
        <end position="87"/>
    </location>
</feature>
<dbReference type="EMBL" id="AEXL02000141">
    <property type="protein sequence ID" value="EIJ65167.1"/>
    <property type="molecule type" value="Genomic_DNA"/>
</dbReference>
<dbReference type="Proteomes" id="UP000003423">
    <property type="component" value="Unassembled WGS sequence"/>
</dbReference>
<dbReference type="PATRIC" id="fig|859350.6.peg.1765"/>
<feature type="transmembrane region" description="Helical" evidence="1">
    <location>
        <begin position="107"/>
        <end position="127"/>
    </location>
</feature>
<feature type="transmembrane region" description="Helical" evidence="1">
    <location>
        <begin position="162"/>
        <end position="182"/>
    </location>
</feature>
<keyword evidence="1" id="KW-1133">Transmembrane helix</keyword>
<dbReference type="AlphaFoldDB" id="I3D0C4"/>
<comment type="caution">
    <text evidence="2">The sequence shown here is derived from an EMBL/GenBank/DDBJ whole genome shotgun (WGS) entry which is preliminary data.</text>
</comment>
<keyword evidence="1" id="KW-0812">Transmembrane</keyword>
<keyword evidence="1" id="KW-0472">Membrane</keyword>
<gene>
    <name evidence="2" type="ORF">BD31_I1632</name>
</gene>
<protein>
    <submittedName>
        <fullName evidence="2">Uncharacterized protein</fullName>
    </submittedName>
</protein>
<reference evidence="2 3" key="1">
    <citation type="journal article" date="2012" name="J. Bacteriol.">
        <title>Genome sequence of "Candidatus Nitrosopumilus salaria" BD31, an ammonia-oxidizing archaeon from the San Francisco Bay estuary.</title>
        <authorList>
            <person name="Mosier A.C."/>
            <person name="Allen E.E."/>
            <person name="Kim M."/>
            <person name="Ferriera S."/>
            <person name="Francis C.A."/>
        </authorList>
    </citation>
    <scope>NUCLEOTIDE SEQUENCE [LARGE SCALE GENOMIC DNA]</scope>
    <source>
        <strain evidence="2 3">BD31</strain>
    </source>
</reference>
<evidence type="ECO:0000256" key="1">
    <source>
        <dbReference type="SAM" id="Phobius"/>
    </source>
</evidence>
<sequence>MPIGIMKPRHLEKSDSGYKVYLYVFYICGFIMLSTLVFGVYVTMLEWMENGTYVMGEAIHNTAIPFENFARVSTWIFFSTIIGWYCVSRIGWRRTAGDKIVGTKMALLQLMLLGFSIITLYEVLYNFTVLNAQISAGIINGIVPDIDRLSVAYPDPNRPWNLVFATKVFLAAFIISTHAFYLSIKPRKSLEEPEF</sequence>
<feature type="transmembrane region" description="Helical" evidence="1">
    <location>
        <begin position="20"/>
        <end position="42"/>
    </location>
</feature>
<evidence type="ECO:0000313" key="2">
    <source>
        <dbReference type="EMBL" id="EIJ65167.1"/>
    </source>
</evidence>
<organism evidence="2 3">
    <name type="scientific">Candidatus Nitrosopumilus salarius BD31</name>
    <dbReference type="NCBI Taxonomy" id="859350"/>
    <lineage>
        <taxon>Archaea</taxon>
        <taxon>Nitrososphaerota</taxon>
        <taxon>Nitrososphaeria</taxon>
        <taxon>Nitrosopumilales</taxon>
        <taxon>Nitrosopumilaceae</taxon>
        <taxon>Nitrosopumilus</taxon>
    </lineage>
</organism>
<name>I3D0C4_9ARCH</name>
<keyword evidence="3" id="KW-1185">Reference proteome</keyword>
<proteinExistence type="predicted"/>
<accession>I3D0C4</accession>
<evidence type="ECO:0000313" key="3">
    <source>
        <dbReference type="Proteomes" id="UP000003423"/>
    </source>
</evidence>